<organism evidence="1 2">
    <name type="scientific">Paramuricea clavata</name>
    <name type="common">Red gorgonian</name>
    <name type="synonym">Violescent sea-whip</name>
    <dbReference type="NCBI Taxonomy" id="317549"/>
    <lineage>
        <taxon>Eukaryota</taxon>
        <taxon>Metazoa</taxon>
        <taxon>Cnidaria</taxon>
        <taxon>Anthozoa</taxon>
        <taxon>Octocorallia</taxon>
        <taxon>Malacalcyonacea</taxon>
        <taxon>Plexauridae</taxon>
        <taxon>Paramuricea</taxon>
    </lineage>
</organism>
<dbReference type="EMBL" id="CACRXK020005408">
    <property type="protein sequence ID" value="CAB4006093.1"/>
    <property type="molecule type" value="Genomic_DNA"/>
</dbReference>
<gene>
    <name evidence="1" type="ORF">PACLA_8A032984</name>
</gene>
<dbReference type="Proteomes" id="UP001152795">
    <property type="component" value="Unassembled WGS sequence"/>
</dbReference>
<protein>
    <submittedName>
        <fullName evidence="1">Retrovirus-related Pol poly from transposon 412, partial</fullName>
    </submittedName>
</protein>
<evidence type="ECO:0000313" key="1">
    <source>
        <dbReference type="EMBL" id="CAB4006093.1"/>
    </source>
</evidence>
<dbReference type="AlphaFoldDB" id="A0A6S7HQL9"/>
<keyword evidence="2" id="KW-1185">Reference proteome</keyword>
<accession>A0A6S7HQL9</accession>
<sequence length="117" mass="13740">MAYRTATHASTHFTPARLMIGREIRTPIDLVYERPDPEVVESYSTYVRELQENLQVTHEFARKYIEQSFESMRKRYDVDSSACIFNEGDQVWLYNPRKKKGRSVCDLGKDRMLSLNG</sequence>
<proteinExistence type="predicted"/>
<comment type="caution">
    <text evidence="1">The sequence shown here is derived from an EMBL/GenBank/DDBJ whole genome shotgun (WGS) entry which is preliminary data.</text>
</comment>
<dbReference type="OrthoDB" id="6769926at2759"/>
<evidence type="ECO:0000313" key="2">
    <source>
        <dbReference type="Proteomes" id="UP001152795"/>
    </source>
</evidence>
<reference evidence="1" key="1">
    <citation type="submission" date="2020-04" db="EMBL/GenBank/DDBJ databases">
        <authorList>
            <person name="Alioto T."/>
            <person name="Alioto T."/>
            <person name="Gomez Garrido J."/>
        </authorList>
    </citation>
    <scope>NUCLEOTIDE SEQUENCE</scope>
    <source>
        <strain evidence="1">A484AB</strain>
    </source>
</reference>
<name>A0A6S7HQL9_PARCT</name>